<sequence length="432" mass="50264">MVKCCGGLPLAITVLGGILATRHTEGEWDEVFRHVKSYLHEEDNSRLTMVMGLSYDDLPFQLKPCFLYLAHFPEDFEISTKELIRMWMGEGFLPKFQHGGGREDTMEDVGERYLRELVQRCMVLVGEIDLLGRIKTCRIHDLMRDFCVSKAQGENFLQITNIHSMEVSEAHIGKIRRLAINWGGDDFSAKRDRDDCDPMLPLMISKKYPHVRSLLYFSYSVRNNVVKSMFKSFRSLRVLNLENTKPYKEELPKDIGCLIHLRFLSLQDSYVNNVPSSMGNLRCMQTLDLWVRFVNMRVPNVFKKMEQLRHLYLPERYSVYEKLEVDPMATLEKLPNLKILRLLGSAFVGDNMVCSERGFPQLQSLVLSRLEIDAQLLKNEYDSRWIETKNFKTATENFKTLTETENFKTATENFKTLTETQHVPSLVFQHCD</sequence>
<name>A0A2N9GFD8_FAGSY</name>
<accession>A0A2N9GFD8</accession>
<dbReference type="PANTHER" id="PTHR23155">
    <property type="entry name" value="DISEASE RESISTANCE PROTEIN RP"/>
    <property type="match status" value="1"/>
</dbReference>
<protein>
    <submittedName>
        <fullName evidence="6">Uncharacterized protein</fullName>
    </submittedName>
</protein>
<keyword evidence="1" id="KW-0677">Repeat</keyword>
<dbReference type="InterPro" id="IPR042197">
    <property type="entry name" value="Apaf_helical"/>
</dbReference>
<feature type="chain" id="PRO_5014653804" evidence="3">
    <location>
        <begin position="27"/>
        <end position="432"/>
    </location>
</feature>
<evidence type="ECO:0000256" key="2">
    <source>
        <dbReference type="ARBA" id="ARBA00022821"/>
    </source>
</evidence>
<evidence type="ECO:0000259" key="4">
    <source>
        <dbReference type="Pfam" id="PF23559"/>
    </source>
</evidence>
<dbReference type="InterPro" id="IPR055414">
    <property type="entry name" value="LRR_R13L4/SHOC2-like"/>
</dbReference>
<dbReference type="InterPro" id="IPR044974">
    <property type="entry name" value="Disease_R_plants"/>
</dbReference>
<dbReference type="Pfam" id="PF23559">
    <property type="entry name" value="WHD_DRP"/>
    <property type="match status" value="1"/>
</dbReference>
<dbReference type="InterPro" id="IPR036388">
    <property type="entry name" value="WH-like_DNA-bd_sf"/>
</dbReference>
<reference evidence="6" key="1">
    <citation type="submission" date="2018-02" db="EMBL/GenBank/DDBJ databases">
        <authorList>
            <person name="Cohen D.B."/>
            <person name="Kent A.D."/>
        </authorList>
    </citation>
    <scope>NUCLEOTIDE SEQUENCE</scope>
</reference>
<gene>
    <name evidence="6" type="ORF">FSB_LOCUS25746</name>
</gene>
<dbReference type="GO" id="GO:0043531">
    <property type="term" value="F:ADP binding"/>
    <property type="evidence" value="ECO:0007669"/>
    <property type="project" value="InterPro"/>
</dbReference>
<dbReference type="InterPro" id="IPR032675">
    <property type="entry name" value="LRR_dom_sf"/>
</dbReference>
<dbReference type="FunFam" id="1.10.10.10:FF:000322">
    <property type="entry name" value="Probable disease resistance protein At1g63360"/>
    <property type="match status" value="1"/>
</dbReference>
<feature type="signal peptide" evidence="3">
    <location>
        <begin position="1"/>
        <end position="26"/>
    </location>
</feature>
<evidence type="ECO:0000256" key="3">
    <source>
        <dbReference type="SAM" id="SignalP"/>
    </source>
</evidence>
<dbReference type="EMBL" id="OIVN01001805">
    <property type="protein sequence ID" value="SPC97864.1"/>
    <property type="molecule type" value="Genomic_DNA"/>
</dbReference>
<dbReference type="Gene3D" id="3.80.10.10">
    <property type="entry name" value="Ribonuclease Inhibitor"/>
    <property type="match status" value="1"/>
</dbReference>
<evidence type="ECO:0000256" key="1">
    <source>
        <dbReference type="ARBA" id="ARBA00022737"/>
    </source>
</evidence>
<dbReference type="SUPFAM" id="SSF52058">
    <property type="entry name" value="L domain-like"/>
    <property type="match status" value="1"/>
</dbReference>
<evidence type="ECO:0000313" key="6">
    <source>
        <dbReference type="EMBL" id="SPC97864.1"/>
    </source>
</evidence>
<organism evidence="6">
    <name type="scientific">Fagus sylvatica</name>
    <name type="common">Beechnut</name>
    <dbReference type="NCBI Taxonomy" id="28930"/>
    <lineage>
        <taxon>Eukaryota</taxon>
        <taxon>Viridiplantae</taxon>
        <taxon>Streptophyta</taxon>
        <taxon>Embryophyta</taxon>
        <taxon>Tracheophyta</taxon>
        <taxon>Spermatophyta</taxon>
        <taxon>Magnoliopsida</taxon>
        <taxon>eudicotyledons</taxon>
        <taxon>Gunneridae</taxon>
        <taxon>Pentapetalae</taxon>
        <taxon>rosids</taxon>
        <taxon>fabids</taxon>
        <taxon>Fagales</taxon>
        <taxon>Fagaceae</taxon>
        <taxon>Fagus</taxon>
    </lineage>
</organism>
<dbReference type="PANTHER" id="PTHR23155:SF1185">
    <property type="entry name" value="DISEASE RESISTANCE RPP8-LIKE PROTEIN 3-RELATED"/>
    <property type="match status" value="1"/>
</dbReference>
<keyword evidence="3" id="KW-0732">Signal</keyword>
<feature type="domain" description="Disease resistance protein winged helix" evidence="4">
    <location>
        <begin position="72"/>
        <end position="146"/>
    </location>
</feature>
<feature type="domain" description="Disease resistance R13L4/SHOC-2-like LRR" evidence="5">
    <location>
        <begin position="210"/>
        <end position="317"/>
    </location>
</feature>
<dbReference type="Pfam" id="PF23598">
    <property type="entry name" value="LRR_14"/>
    <property type="match status" value="1"/>
</dbReference>
<dbReference type="Gene3D" id="1.10.10.10">
    <property type="entry name" value="Winged helix-like DNA-binding domain superfamily/Winged helix DNA-binding domain"/>
    <property type="match status" value="1"/>
</dbReference>
<dbReference type="InterPro" id="IPR058922">
    <property type="entry name" value="WHD_DRP"/>
</dbReference>
<dbReference type="AlphaFoldDB" id="A0A2N9GFD8"/>
<dbReference type="SUPFAM" id="SSF52540">
    <property type="entry name" value="P-loop containing nucleoside triphosphate hydrolases"/>
    <property type="match status" value="1"/>
</dbReference>
<dbReference type="InterPro" id="IPR027417">
    <property type="entry name" value="P-loop_NTPase"/>
</dbReference>
<dbReference type="Gene3D" id="1.10.8.430">
    <property type="entry name" value="Helical domain of apoptotic protease-activating factors"/>
    <property type="match status" value="1"/>
</dbReference>
<evidence type="ECO:0000259" key="5">
    <source>
        <dbReference type="Pfam" id="PF23598"/>
    </source>
</evidence>
<proteinExistence type="predicted"/>
<dbReference type="PRINTS" id="PR00364">
    <property type="entry name" value="DISEASERSIST"/>
</dbReference>
<keyword evidence="2" id="KW-0611">Plant defense</keyword>
<dbReference type="GO" id="GO:0098542">
    <property type="term" value="P:defense response to other organism"/>
    <property type="evidence" value="ECO:0007669"/>
    <property type="project" value="TreeGrafter"/>
</dbReference>